<dbReference type="InterPro" id="IPR051372">
    <property type="entry name" value="CWC21"/>
</dbReference>
<dbReference type="CDD" id="cd21373">
    <property type="entry name" value="cwf21_SRRM2-like"/>
    <property type="match status" value="1"/>
</dbReference>
<feature type="compositionally biased region" description="Basic and acidic residues" evidence="7">
    <location>
        <begin position="419"/>
        <end position="431"/>
    </location>
</feature>
<feature type="compositionally biased region" description="Low complexity" evidence="7">
    <location>
        <begin position="597"/>
        <end position="611"/>
    </location>
</feature>
<dbReference type="Pfam" id="PF08312">
    <property type="entry name" value="cwf21"/>
    <property type="match status" value="1"/>
</dbReference>
<dbReference type="GO" id="GO:0005681">
    <property type="term" value="C:spliceosomal complex"/>
    <property type="evidence" value="ECO:0007669"/>
    <property type="project" value="UniProtKB-KW"/>
</dbReference>
<comment type="subcellular location">
    <subcellularLocation>
        <location evidence="1">Nucleus</location>
    </subcellularLocation>
</comment>
<dbReference type="GO" id="GO:0006397">
    <property type="term" value="P:mRNA processing"/>
    <property type="evidence" value="ECO:0007669"/>
    <property type="project" value="UniProtKB-KW"/>
</dbReference>
<evidence type="ECO:0000256" key="3">
    <source>
        <dbReference type="ARBA" id="ARBA00022664"/>
    </source>
</evidence>
<dbReference type="PANTHER" id="PTHR36562">
    <property type="entry name" value="SERINE/ARGININE REPETITIVE MATRIX 2"/>
    <property type="match status" value="1"/>
</dbReference>
<dbReference type="InterPro" id="IPR013170">
    <property type="entry name" value="mRNA_splic_Cwf21_dom"/>
</dbReference>
<dbReference type="Proteomes" id="UP000032304">
    <property type="component" value="Chromosome 10"/>
</dbReference>
<evidence type="ECO:0000256" key="1">
    <source>
        <dbReference type="ARBA" id="ARBA00004123"/>
    </source>
</evidence>
<feature type="compositionally biased region" description="Basic residues" evidence="7">
    <location>
        <begin position="265"/>
        <end position="277"/>
    </location>
</feature>
<dbReference type="PANTHER" id="PTHR36562:SF5">
    <property type="entry name" value="SERINE_ARGININE REPETITIVE MATRIX 2"/>
    <property type="match status" value="1"/>
</dbReference>
<dbReference type="OrthoDB" id="10267305at2759"/>
<dbReference type="STRING" id="29730.A0A0D2UIC9"/>
<dbReference type="EMBL" id="CM001749">
    <property type="protein sequence ID" value="KJB67781.1"/>
    <property type="molecule type" value="Genomic_DNA"/>
</dbReference>
<evidence type="ECO:0000256" key="4">
    <source>
        <dbReference type="ARBA" id="ARBA00022728"/>
    </source>
</evidence>
<feature type="compositionally biased region" description="Basic and acidic residues" evidence="7">
    <location>
        <begin position="888"/>
        <end position="929"/>
    </location>
</feature>
<feature type="compositionally biased region" description="Basic and acidic residues" evidence="7">
    <location>
        <begin position="491"/>
        <end position="506"/>
    </location>
</feature>
<accession>A0A0D2UIC9</accession>
<feature type="compositionally biased region" description="Basic residues" evidence="7">
    <location>
        <begin position="209"/>
        <end position="221"/>
    </location>
</feature>
<evidence type="ECO:0000256" key="6">
    <source>
        <dbReference type="ARBA" id="ARBA00023242"/>
    </source>
</evidence>
<evidence type="ECO:0000256" key="2">
    <source>
        <dbReference type="ARBA" id="ARBA00005954"/>
    </source>
</evidence>
<dbReference type="Gramene" id="KJB67782">
    <property type="protein sequence ID" value="KJB67782"/>
    <property type="gene ID" value="B456_010G210300"/>
</dbReference>
<feature type="compositionally biased region" description="Basic and acidic residues" evidence="7">
    <location>
        <begin position="186"/>
        <end position="199"/>
    </location>
</feature>
<keyword evidence="6" id="KW-0539">Nucleus</keyword>
<feature type="region of interest" description="Disordered" evidence="7">
    <location>
        <begin position="1"/>
        <end position="20"/>
    </location>
</feature>
<feature type="compositionally biased region" description="Basic and acidic residues" evidence="7">
    <location>
        <begin position="833"/>
        <end position="881"/>
    </location>
</feature>
<feature type="compositionally biased region" description="Basic and acidic residues" evidence="7">
    <location>
        <begin position="523"/>
        <end position="532"/>
    </location>
</feature>
<feature type="compositionally biased region" description="Basic and acidic residues" evidence="7">
    <location>
        <begin position="443"/>
        <end position="483"/>
    </location>
</feature>
<keyword evidence="5" id="KW-0508">mRNA splicing</keyword>
<evidence type="ECO:0000256" key="5">
    <source>
        <dbReference type="ARBA" id="ARBA00023187"/>
    </source>
</evidence>
<comment type="similarity">
    <text evidence="2">Belongs to the CWC21 family.</text>
</comment>
<evidence type="ECO:0000259" key="8">
    <source>
        <dbReference type="SMART" id="SM01115"/>
    </source>
</evidence>
<organism evidence="9 10">
    <name type="scientific">Gossypium raimondii</name>
    <name type="common">Peruvian cotton</name>
    <name type="synonym">Gossypium klotzschianum subsp. raimondii</name>
    <dbReference type="NCBI Taxonomy" id="29730"/>
    <lineage>
        <taxon>Eukaryota</taxon>
        <taxon>Viridiplantae</taxon>
        <taxon>Streptophyta</taxon>
        <taxon>Embryophyta</taxon>
        <taxon>Tracheophyta</taxon>
        <taxon>Spermatophyta</taxon>
        <taxon>Magnoliopsida</taxon>
        <taxon>eudicotyledons</taxon>
        <taxon>Gunneridae</taxon>
        <taxon>Pentapetalae</taxon>
        <taxon>rosids</taxon>
        <taxon>malvids</taxon>
        <taxon>Malvales</taxon>
        <taxon>Malvaceae</taxon>
        <taxon>Malvoideae</taxon>
        <taxon>Gossypium</taxon>
    </lineage>
</organism>
<feature type="compositionally biased region" description="Polar residues" evidence="7">
    <location>
        <begin position="10"/>
        <end position="20"/>
    </location>
</feature>
<feature type="compositionally biased region" description="Polar residues" evidence="7">
    <location>
        <begin position="118"/>
        <end position="130"/>
    </location>
</feature>
<keyword evidence="3" id="KW-0507">mRNA processing</keyword>
<protein>
    <recommendedName>
        <fullName evidence="8">CWF21 domain-containing protein</fullName>
    </recommendedName>
</protein>
<reference evidence="9 10" key="1">
    <citation type="journal article" date="2012" name="Nature">
        <title>Repeated polyploidization of Gossypium genomes and the evolution of spinnable cotton fibres.</title>
        <authorList>
            <person name="Paterson A.H."/>
            <person name="Wendel J.F."/>
            <person name="Gundlach H."/>
            <person name="Guo H."/>
            <person name="Jenkins J."/>
            <person name="Jin D."/>
            <person name="Llewellyn D."/>
            <person name="Showmaker K.C."/>
            <person name="Shu S."/>
            <person name="Udall J."/>
            <person name="Yoo M.J."/>
            <person name="Byers R."/>
            <person name="Chen W."/>
            <person name="Doron-Faigenboim A."/>
            <person name="Duke M.V."/>
            <person name="Gong L."/>
            <person name="Grimwood J."/>
            <person name="Grover C."/>
            <person name="Grupp K."/>
            <person name="Hu G."/>
            <person name="Lee T.H."/>
            <person name="Li J."/>
            <person name="Lin L."/>
            <person name="Liu T."/>
            <person name="Marler B.S."/>
            <person name="Page J.T."/>
            <person name="Roberts A.W."/>
            <person name="Romanel E."/>
            <person name="Sanders W.S."/>
            <person name="Szadkowski E."/>
            <person name="Tan X."/>
            <person name="Tang H."/>
            <person name="Xu C."/>
            <person name="Wang J."/>
            <person name="Wang Z."/>
            <person name="Zhang D."/>
            <person name="Zhang L."/>
            <person name="Ashrafi H."/>
            <person name="Bedon F."/>
            <person name="Bowers J.E."/>
            <person name="Brubaker C.L."/>
            <person name="Chee P.W."/>
            <person name="Das S."/>
            <person name="Gingle A.R."/>
            <person name="Haigler C.H."/>
            <person name="Harker D."/>
            <person name="Hoffmann L.V."/>
            <person name="Hovav R."/>
            <person name="Jones D.C."/>
            <person name="Lemke C."/>
            <person name="Mansoor S."/>
            <person name="ur Rahman M."/>
            <person name="Rainville L.N."/>
            <person name="Rambani A."/>
            <person name="Reddy U.K."/>
            <person name="Rong J.K."/>
            <person name="Saranga Y."/>
            <person name="Scheffler B.E."/>
            <person name="Scheffler J.A."/>
            <person name="Stelly D.M."/>
            <person name="Triplett B.A."/>
            <person name="Van Deynze A."/>
            <person name="Vaslin M.F."/>
            <person name="Waghmare V.N."/>
            <person name="Walford S.A."/>
            <person name="Wright R.J."/>
            <person name="Zaki E.A."/>
            <person name="Zhang T."/>
            <person name="Dennis E.S."/>
            <person name="Mayer K.F."/>
            <person name="Peterson D.G."/>
            <person name="Rokhsar D.S."/>
            <person name="Wang X."/>
            <person name="Schmutz J."/>
        </authorList>
    </citation>
    <scope>NUCLEOTIDE SEQUENCE [LARGE SCALE GENOMIC DNA]</scope>
</reference>
<feature type="compositionally biased region" description="Basic and acidic residues" evidence="7">
    <location>
        <begin position="314"/>
        <end position="358"/>
    </location>
</feature>
<proteinExistence type="inferred from homology"/>
<dbReference type="Gene3D" id="6.10.140.420">
    <property type="match status" value="1"/>
</dbReference>
<dbReference type="AlphaFoldDB" id="A0A0D2UIC9"/>
<feature type="compositionally biased region" description="Basic residues" evidence="7">
    <location>
        <begin position="404"/>
        <end position="418"/>
    </location>
</feature>
<feature type="region of interest" description="Disordered" evidence="7">
    <location>
        <begin position="99"/>
        <end position="929"/>
    </location>
</feature>
<dbReference type="SMART" id="SM01115">
    <property type="entry name" value="cwf21"/>
    <property type="match status" value="1"/>
</dbReference>
<feature type="compositionally biased region" description="Basic and acidic residues" evidence="7">
    <location>
        <begin position="716"/>
        <end position="803"/>
    </location>
</feature>
<keyword evidence="4" id="KW-0747">Spliceosome</keyword>
<evidence type="ECO:0000256" key="7">
    <source>
        <dbReference type="SAM" id="MobiDB-lite"/>
    </source>
</evidence>
<feature type="compositionally biased region" description="Basic and acidic residues" evidence="7">
    <location>
        <begin position="163"/>
        <end position="177"/>
    </location>
</feature>
<dbReference type="eggNOG" id="KOG1869">
    <property type="taxonomic scope" value="Eukaryota"/>
</dbReference>
<feature type="compositionally biased region" description="Basic and acidic residues" evidence="7">
    <location>
        <begin position="365"/>
        <end position="403"/>
    </location>
</feature>
<feature type="compositionally biased region" description="Polar residues" evidence="7">
    <location>
        <begin position="509"/>
        <end position="521"/>
    </location>
</feature>
<dbReference type="EMBL" id="CM001749">
    <property type="protein sequence ID" value="KJB67780.1"/>
    <property type="molecule type" value="Genomic_DNA"/>
</dbReference>
<dbReference type="OMA" id="ERRHNHG"/>
<dbReference type="EMBL" id="CM001749">
    <property type="protein sequence ID" value="KJB67782.1"/>
    <property type="molecule type" value="Genomic_DNA"/>
</dbReference>
<gene>
    <name evidence="9" type="ORF">B456_010G210300</name>
</gene>
<evidence type="ECO:0000313" key="9">
    <source>
        <dbReference type="EMBL" id="KJB67781.1"/>
    </source>
</evidence>
<dbReference type="GO" id="GO:0008380">
    <property type="term" value="P:RNA splicing"/>
    <property type="evidence" value="ECO:0007669"/>
    <property type="project" value="UniProtKB-KW"/>
</dbReference>
<feature type="compositionally biased region" description="Basic residues" evidence="7">
    <location>
        <begin position="432"/>
        <end position="442"/>
    </location>
</feature>
<feature type="compositionally biased region" description="Basic and acidic residues" evidence="7">
    <location>
        <begin position="614"/>
        <end position="708"/>
    </location>
</feature>
<dbReference type="Gramene" id="KJB67781">
    <property type="protein sequence ID" value="KJB67781"/>
    <property type="gene ID" value="B456_010G210300"/>
</dbReference>
<feature type="domain" description="CWF21" evidence="8">
    <location>
        <begin position="59"/>
        <end position="104"/>
    </location>
</feature>
<keyword evidence="10" id="KW-1185">Reference proteome</keyword>
<feature type="compositionally biased region" description="Basic and acidic residues" evidence="7">
    <location>
        <begin position="584"/>
        <end position="593"/>
    </location>
</feature>
<evidence type="ECO:0000313" key="10">
    <source>
        <dbReference type="Proteomes" id="UP000032304"/>
    </source>
</evidence>
<sequence length="929" mass="106866">MYNGIGLTTPRGSGTNGYIQSNKFFVKPKTNRVTDSTKPFEADQGTAGLTTRKPNKEILEHDRKRQIELKLVILEDKLAEQGYTESEIADKLAEARKALEDAQQEKDEEEGEVIPIPTRQQKVSDTQTHQVAARKEKQMETFRAALGIGASESGLPPLPNPRKNIDEREHSFLDRDPPVSAAMDVDDPKAKADKKKGQVVEDEIDESRHRKKKKEQKRSRHHDSDTDDTDTDSSLEHSKKATRKKKSRKGYDSGSSDSDDYASGRKLKKSAKKHDRRRPSDRSKLGAASLDVDDRQAQHRRRHDSSEDDSGTDGGREKNRGEVQKQKFEGSESDSDADRARGRKKELIKEGRQRHDSSEGDSDSDGGRQKKRGEVQKQKIESTRSQRRARDMGSESDSDADRARGHRKEMVKKGRHRHNSSEDKFDSDGGRQKKRGEAKKRKIELTGSHRRERDMGSESDSDTDRARGRKKEMVKNGCRRNDSGEDDSDSDVERKKKRGEVQKGKIELTGSQRRGSDSNSDSDVDRARDHKKEIVKKRGHRYDTGDDSDSNTSDVKVEKGRRRGRRHDSDDEDSNSSYGRKIGKATEARERVGRRGSGSLTDDSDASSSDSDSTDVKRQTIEKKIAADKDRRGHRGDHDCHGVRGSRRYQEEKETPSYAAKNDDRRGRTLNEDDRLERLQKSESNREMMKGKRKLDDENHDEQPELKSRSRNLGSELERKRDNPKDAKLDSESNAKAYGENDDRNRGEYSRWGEDDRNKDEYSRWGMGDRNRDEYSRWGKDDQKRDEYSRWEKDDLKRDDYSRSVRSGGEIDCNNGRQDGRLQSKITKLDSGSMRDDQDYDDRRGGQKRGRDEEEPRGREQERDEIDHKYRSRGRDEEEHHGSRRHRKGEEDDRGIKGHVRDRQLDHSEKMAYNDTRSSDRRSRGDGRR</sequence>
<name>A0A0D2UIC9_GOSRA</name>
<dbReference type="KEGG" id="gra:105773032"/>
<dbReference type="Gramene" id="KJB67780">
    <property type="protein sequence ID" value="KJB67780"/>
    <property type="gene ID" value="B456_010G210300"/>
</dbReference>